<dbReference type="PATRIC" id="fig|265546.4.peg.1470"/>
<name>A0A0D0HQB6_9BACL</name>
<organism evidence="2 3">
    <name type="scientific">Anoxybacillus ayderensis</name>
    <dbReference type="NCBI Taxonomy" id="265546"/>
    <lineage>
        <taxon>Bacteria</taxon>
        <taxon>Bacillati</taxon>
        <taxon>Bacillota</taxon>
        <taxon>Bacilli</taxon>
        <taxon>Bacillales</taxon>
        <taxon>Anoxybacillaceae</taxon>
        <taxon>Anoxybacillus</taxon>
    </lineage>
</organism>
<dbReference type="Gene3D" id="3.20.20.150">
    <property type="entry name" value="Divalent-metal-dependent TIM barrel enzymes"/>
    <property type="match status" value="1"/>
</dbReference>
<dbReference type="InterPro" id="IPR036237">
    <property type="entry name" value="Xyl_isomerase-like_sf"/>
</dbReference>
<dbReference type="EMBL" id="JXTG01000005">
    <property type="protein sequence ID" value="KIP21467.1"/>
    <property type="molecule type" value="Genomic_DNA"/>
</dbReference>
<feature type="domain" description="Xylose isomerase-like TIM barrel" evidence="1">
    <location>
        <begin position="78"/>
        <end position="261"/>
    </location>
</feature>
<dbReference type="AlphaFoldDB" id="A0A0D0HQB6"/>
<gene>
    <name evidence="2" type="ORF">JV16_01470</name>
</gene>
<evidence type="ECO:0000259" key="1">
    <source>
        <dbReference type="Pfam" id="PF01261"/>
    </source>
</evidence>
<keyword evidence="3" id="KW-1185">Reference proteome</keyword>
<comment type="caution">
    <text evidence="2">The sequence shown here is derived from an EMBL/GenBank/DDBJ whole genome shotgun (WGS) entry which is preliminary data.</text>
</comment>
<accession>A0A0D0HQB6</accession>
<dbReference type="PANTHER" id="PTHR12110:SF21">
    <property type="entry name" value="XYLOSE ISOMERASE-LIKE TIM BARREL DOMAIN-CONTAINING PROTEIN"/>
    <property type="match status" value="1"/>
</dbReference>
<dbReference type="EC" id="4.2.1.118" evidence="2"/>
<evidence type="ECO:0000313" key="3">
    <source>
        <dbReference type="Proteomes" id="UP000032047"/>
    </source>
</evidence>
<dbReference type="Proteomes" id="UP000032047">
    <property type="component" value="Unassembled WGS sequence"/>
</dbReference>
<keyword evidence="2" id="KW-0456">Lyase</keyword>
<proteinExistence type="predicted"/>
<dbReference type="PANTHER" id="PTHR12110">
    <property type="entry name" value="HYDROXYPYRUVATE ISOMERASE"/>
    <property type="match status" value="1"/>
</dbReference>
<dbReference type="GO" id="GO:0046565">
    <property type="term" value="F:3-dehydroshikimate dehydratase activity"/>
    <property type="evidence" value="ECO:0007669"/>
    <property type="project" value="UniProtKB-EC"/>
</dbReference>
<dbReference type="Pfam" id="PF01261">
    <property type="entry name" value="AP_endonuc_2"/>
    <property type="match status" value="1"/>
</dbReference>
<evidence type="ECO:0000313" key="2">
    <source>
        <dbReference type="EMBL" id="KIP21467.1"/>
    </source>
</evidence>
<sequence length="280" mass="32758">MNVSFCTISFRHHLCSIFDLVKWGKEKRFQGIEMWGTHAKYLAEDPFFDFDFFHSFGLKTTMISSYIPLQAARYELEETIRVLTRLCQRFDTKKLRIFAGQKGSIHTGEQERREIVERIRMLSQYVHERGIELLVETHPHTLADNVPSTIRLIEEVNHPAFKINFDVLHVWESGADPIEAIRQIRPFIAHFHLKNVTSKDRLFVFEPANVYAPTGTRKGMAPLFEGVINYKDILSELITFTKDIDVSLEWFGSDVKKVLESDRQQIYNQLEQLKDEAIYT</sequence>
<dbReference type="RefSeq" id="WP_042534978.1">
    <property type="nucleotide sequence ID" value="NZ_JXTG01000005.1"/>
</dbReference>
<dbReference type="InterPro" id="IPR013022">
    <property type="entry name" value="Xyl_isomerase-like_TIM-brl"/>
</dbReference>
<protein>
    <submittedName>
        <fullName evidence="2">3-dehydroshikimate dehydratase</fullName>
        <ecNumber evidence="2">4.2.1.118</ecNumber>
    </submittedName>
</protein>
<dbReference type="InterPro" id="IPR050312">
    <property type="entry name" value="IolE/XylAMocC-like"/>
</dbReference>
<reference evidence="2 3" key="1">
    <citation type="submission" date="2015-01" db="EMBL/GenBank/DDBJ databases">
        <title>Genome sequence of Anoxybacillus ayderensis strain AB04.</title>
        <authorList>
            <person name="Belduz A.O."/>
            <person name="Canakci S."/>
            <person name="Chan K.-G."/>
            <person name="Kahar U.M."/>
            <person name="Yaakob A.S."/>
            <person name="Chan C.S."/>
            <person name="Goh K.M."/>
        </authorList>
    </citation>
    <scope>NUCLEOTIDE SEQUENCE [LARGE SCALE GENOMIC DNA]</scope>
    <source>
        <strain evidence="2 3">AB04</strain>
    </source>
</reference>
<dbReference type="SUPFAM" id="SSF51658">
    <property type="entry name" value="Xylose isomerase-like"/>
    <property type="match status" value="1"/>
</dbReference>